<keyword evidence="8" id="KW-0472">Membrane</keyword>
<feature type="signal peptide" evidence="10">
    <location>
        <begin position="1"/>
        <end position="19"/>
    </location>
</feature>
<evidence type="ECO:0000256" key="2">
    <source>
        <dbReference type="ARBA" id="ARBA00007717"/>
    </source>
</evidence>
<dbReference type="Gene3D" id="3.40.630.10">
    <property type="entry name" value="Zn peptidases"/>
    <property type="match status" value="1"/>
</dbReference>
<name>A0A8J9YDR6_9NEOP</name>
<dbReference type="GO" id="GO:0016485">
    <property type="term" value="P:protein processing"/>
    <property type="evidence" value="ECO:0007669"/>
    <property type="project" value="InterPro"/>
</dbReference>
<dbReference type="GO" id="GO:0007219">
    <property type="term" value="P:Notch signaling pathway"/>
    <property type="evidence" value="ECO:0007669"/>
    <property type="project" value="UniProtKB-KW"/>
</dbReference>
<feature type="non-terminal residue" evidence="12">
    <location>
        <position position="775"/>
    </location>
</feature>
<sequence length="775" mass="85202">MHIYYICSLFLLFISGILCERLHEQIYSSIEGGAACFRRLNGTHQAGCSSSLSGGIGVVHMIQNTSDAEWLVYNASAGPYMAIVDTVVFYDIIELLMKNPENVAGILLYDNPSIRPDAFSQESRCPNEYSVGPGTQCSFSHIGGIVWNEKGTDLIRRDIPFPIFFLPQPRITEIDKIKECFEKYNSDLDNQKGQPLCSLQLNSFMYAAVNSAVCLRRSTTSAILTSTKVCDPLGDYNVYYSLFPRAKESETKKKPVTLVTARIDSASLFDGVAPGAASSVVGMVTQMVAATALAQMIPVADMDFYDKNVLWTFFNGESFDYIGSQRVAYDIARRAWPPLSPLSPSDIDLHIELGQIGGSFQLFKDNASWPLYAYAPYDQFYKIPSQVNKFLQEMLTNTNQNNLTIVPEFNINLPPSSLHSFRRILSNETESGLLPEVLIVDYKETFTNKFYQSALDDHESIGFVYHNISIGSEGQFLSTSELLSKGIMKDTEAQIKIARLATSLAQTLYQQVTGRPYTGDVAASAHLVDEMLYCFLRSPACRLLAAADYAGGDEAAAARAAPLYVGVATWASAPALYAGHLITLLTGAQLLLDRGSCEKYELEIARERASRTVPRLALPLYVGSARRGGAGAARAARLLALLTGTRHKLSRHACNKVKAPGFSHYWLKGWNRTGVCIQTTMNFSQAISPAFVKPDYDMSSGEFSTWTESVWQAMWARVFVRATGAGARLAAVTGAAATLAAAALTYWLQRHSDLIFTDDAVYHGDATGIIRTVNC</sequence>
<dbReference type="GO" id="GO:0005886">
    <property type="term" value="C:plasma membrane"/>
    <property type="evidence" value="ECO:0007669"/>
    <property type="project" value="TreeGrafter"/>
</dbReference>
<evidence type="ECO:0000256" key="6">
    <source>
        <dbReference type="ARBA" id="ARBA00022976"/>
    </source>
</evidence>
<keyword evidence="7" id="KW-1133">Transmembrane helix</keyword>
<evidence type="ECO:0000256" key="5">
    <source>
        <dbReference type="ARBA" id="ARBA00022729"/>
    </source>
</evidence>
<evidence type="ECO:0000259" key="11">
    <source>
        <dbReference type="Pfam" id="PF18266"/>
    </source>
</evidence>
<dbReference type="Pfam" id="PF05450">
    <property type="entry name" value="Nicastrin"/>
    <property type="match status" value="1"/>
</dbReference>
<keyword evidence="13" id="KW-1185">Reference proteome</keyword>
<evidence type="ECO:0000256" key="3">
    <source>
        <dbReference type="ARBA" id="ARBA00015303"/>
    </source>
</evidence>
<organism evidence="12 13">
    <name type="scientific">Brenthis ino</name>
    <name type="common">lesser marbled fritillary</name>
    <dbReference type="NCBI Taxonomy" id="405034"/>
    <lineage>
        <taxon>Eukaryota</taxon>
        <taxon>Metazoa</taxon>
        <taxon>Ecdysozoa</taxon>
        <taxon>Arthropoda</taxon>
        <taxon>Hexapoda</taxon>
        <taxon>Insecta</taxon>
        <taxon>Pterygota</taxon>
        <taxon>Neoptera</taxon>
        <taxon>Endopterygota</taxon>
        <taxon>Lepidoptera</taxon>
        <taxon>Glossata</taxon>
        <taxon>Ditrysia</taxon>
        <taxon>Papilionoidea</taxon>
        <taxon>Nymphalidae</taxon>
        <taxon>Heliconiinae</taxon>
        <taxon>Argynnini</taxon>
        <taxon>Brenthis</taxon>
    </lineage>
</organism>
<dbReference type="PANTHER" id="PTHR21092">
    <property type="entry name" value="NICASTRIN"/>
    <property type="match status" value="1"/>
</dbReference>
<feature type="domain" description="Nicastrin small lobe" evidence="11">
    <location>
        <begin position="35"/>
        <end position="207"/>
    </location>
</feature>
<dbReference type="AlphaFoldDB" id="A0A8J9YDR6"/>
<comment type="similarity">
    <text evidence="2">Belongs to the nicastrin family.</text>
</comment>
<protein>
    <recommendedName>
        <fullName evidence="3">Nicastrin</fullName>
    </recommendedName>
</protein>
<keyword evidence="5 10" id="KW-0732">Signal</keyword>
<evidence type="ECO:0000256" key="4">
    <source>
        <dbReference type="ARBA" id="ARBA00022692"/>
    </source>
</evidence>
<dbReference type="OrthoDB" id="755951at2759"/>
<reference evidence="12" key="1">
    <citation type="submission" date="2021-12" db="EMBL/GenBank/DDBJ databases">
        <authorList>
            <person name="Martin H S."/>
        </authorList>
    </citation>
    <scope>NUCLEOTIDE SEQUENCE</scope>
</reference>
<proteinExistence type="inferred from homology"/>
<dbReference type="GO" id="GO:0007220">
    <property type="term" value="P:Notch receptor processing"/>
    <property type="evidence" value="ECO:0007669"/>
    <property type="project" value="TreeGrafter"/>
</dbReference>
<dbReference type="SUPFAM" id="SSF53187">
    <property type="entry name" value="Zn-dependent exopeptidases"/>
    <property type="match status" value="1"/>
</dbReference>
<dbReference type="PANTHER" id="PTHR21092:SF0">
    <property type="entry name" value="NICASTRIN"/>
    <property type="match status" value="1"/>
</dbReference>
<evidence type="ECO:0000313" key="13">
    <source>
        <dbReference type="Proteomes" id="UP000838878"/>
    </source>
</evidence>
<keyword evidence="6" id="KW-0914">Notch signaling pathway</keyword>
<accession>A0A8J9YDR6</accession>
<keyword evidence="4" id="KW-0812">Transmembrane</keyword>
<dbReference type="EMBL" id="OV170223">
    <property type="protein sequence ID" value="CAH0722536.1"/>
    <property type="molecule type" value="Genomic_DNA"/>
</dbReference>
<dbReference type="Proteomes" id="UP000838878">
    <property type="component" value="Chromosome 3"/>
</dbReference>
<evidence type="ECO:0000256" key="9">
    <source>
        <dbReference type="ARBA" id="ARBA00023180"/>
    </source>
</evidence>
<gene>
    <name evidence="12" type="ORF">BINO364_LOCUS8480</name>
</gene>
<evidence type="ECO:0000313" key="12">
    <source>
        <dbReference type="EMBL" id="CAH0722536.1"/>
    </source>
</evidence>
<dbReference type="InterPro" id="IPR041084">
    <property type="entry name" value="Ncstrn_small"/>
</dbReference>
<evidence type="ECO:0000256" key="1">
    <source>
        <dbReference type="ARBA" id="ARBA00004479"/>
    </source>
</evidence>
<evidence type="ECO:0000256" key="7">
    <source>
        <dbReference type="ARBA" id="ARBA00022989"/>
    </source>
</evidence>
<dbReference type="Pfam" id="PF18266">
    <property type="entry name" value="Ncstrn_small"/>
    <property type="match status" value="1"/>
</dbReference>
<evidence type="ECO:0000256" key="8">
    <source>
        <dbReference type="ARBA" id="ARBA00023136"/>
    </source>
</evidence>
<keyword evidence="9" id="KW-0325">Glycoprotein</keyword>
<comment type="subcellular location">
    <subcellularLocation>
        <location evidence="1">Membrane</location>
        <topology evidence="1">Single-pass type I membrane protein</topology>
    </subcellularLocation>
</comment>
<evidence type="ECO:0000256" key="10">
    <source>
        <dbReference type="SAM" id="SignalP"/>
    </source>
</evidence>
<dbReference type="InterPro" id="IPR008710">
    <property type="entry name" value="Nicastrin"/>
</dbReference>
<feature type="chain" id="PRO_5035432430" description="Nicastrin" evidence="10">
    <location>
        <begin position="20"/>
        <end position="775"/>
    </location>
</feature>